<evidence type="ECO:0000313" key="5">
    <source>
        <dbReference type="Proteomes" id="UP000184073"/>
    </source>
</evidence>
<dbReference type="GO" id="GO:0033255">
    <property type="term" value="C:SAS acetyltransferase complex"/>
    <property type="evidence" value="ECO:0007669"/>
    <property type="project" value="InterPro"/>
</dbReference>
<feature type="compositionally biased region" description="Basic and acidic residues" evidence="2">
    <location>
        <begin position="415"/>
        <end position="430"/>
    </location>
</feature>
<proteinExistence type="predicted"/>
<feature type="compositionally biased region" description="Basic residues" evidence="2">
    <location>
        <begin position="749"/>
        <end position="762"/>
    </location>
</feature>
<dbReference type="EMBL" id="KV878126">
    <property type="protein sequence ID" value="OJI97842.1"/>
    <property type="molecule type" value="Genomic_DNA"/>
</dbReference>
<dbReference type="Proteomes" id="UP000184073">
    <property type="component" value="Unassembled WGS sequence"/>
</dbReference>
<dbReference type="GeneID" id="63729726"/>
<keyword evidence="5" id="KW-1185">Reference proteome</keyword>
<organism evidence="4 5">
    <name type="scientific">Aspergillus versicolor CBS 583.65</name>
    <dbReference type="NCBI Taxonomy" id="1036611"/>
    <lineage>
        <taxon>Eukaryota</taxon>
        <taxon>Fungi</taxon>
        <taxon>Dikarya</taxon>
        <taxon>Ascomycota</taxon>
        <taxon>Pezizomycotina</taxon>
        <taxon>Eurotiomycetes</taxon>
        <taxon>Eurotiomycetidae</taxon>
        <taxon>Eurotiales</taxon>
        <taxon>Aspergillaceae</taxon>
        <taxon>Aspergillus</taxon>
        <taxon>Aspergillus subgen. Nidulantes</taxon>
    </lineage>
</organism>
<dbReference type="InterPro" id="IPR038988">
    <property type="entry name" value="Sas4"/>
</dbReference>
<dbReference type="RefSeq" id="XP_040663605.1">
    <property type="nucleotide sequence ID" value="XM_040814215.1"/>
</dbReference>
<feature type="compositionally biased region" description="Polar residues" evidence="2">
    <location>
        <begin position="224"/>
        <end position="234"/>
    </location>
</feature>
<keyword evidence="1" id="KW-0175">Coiled coil</keyword>
<feature type="coiled-coil region" evidence="1">
    <location>
        <begin position="537"/>
        <end position="569"/>
    </location>
</feature>
<dbReference type="STRING" id="1036611.A0A1L9P8M5"/>
<dbReference type="Pfam" id="PF15460">
    <property type="entry name" value="SAS4"/>
    <property type="match status" value="1"/>
</dbReference>
<feature type="compositionally biased region" description="Acidic residues" evidence="2">
    <location>
        <begin position="643"/>
        <end position="658"/>
    </location>
</feature>
<feature type="compositionally biased region" description="Polar residues" evidence="2">
    <location>
        <begin position="262"/>
        <end position="272"/>
    </location>
</feature>
<feature type="domain" description="Something about silencing protein 4" evidence="3">
    <location>
        <begin position="523"/>
        <end position="620"/>
    </location>
</feature>
<dbReference type="PANTHER" id="PTHR38422">
    <property type="entry name" value="SOMETHING ABOUT SILENCING PROTEIN 4"/>
    <property type="match status" value="1"/>
</dbReference>
<sequence>MQKTIIITAAALSGISIAVSLYLSRQKQYLASSVRHYSTRGQLSPSTPHNISSLPAEVFNTKCYAVYDYASIAIPRRALPDLELRQLLTILLRRNMAFFTYLPQARLLKLMASDPEAQQSFDPAHIETLEFGEGDLVCNAYRVKLRTDEKVEFEFQLGIQGRLAMSVEVEEGVAVFHNETLMIREKDSKTKLPLENGLANWLHELTAWWMLESGLTESGHSRSPHSNDTGENSLQPPPSKRPRLNAVPSRRRKSSPDLLDTTIESTPSSASTKLRRPRPLFALSSAHTTSSPPPAGNTPRARNLRLHHHDTPISTSTALYMNGGFEPESPDPLDTISPATAPATLKPAQEPSNTTTPTSAAYRQRRVTQPSKSASGQVITEPSNPKNTRAPRGSTILPSGDLIPQSLAVPAATAPEKRRSLRSHDGSSRAKSELALYFPNYDQVISLEPPKTELLSGNTVIKLIDDLTEPPIPPSTFSNSDGDTPFGNPLVNLHKCEVIDLPDPPTPSNNDPGAEAGENYGEDPLNEQFFFKVHRRHERQEKQLRNIERDRAQHEKQNLDRLLDELKSQDWLRVMGITGRSLSDQDKKLYEPKRDYFIKEISALLQKFKIWKEEEKRRKLDKDKNSSLHPDAAEPSHVKENEKEEEEGASEPPPDDVDALAARQLLQEARSATAGKRPKVKPEPELPPAPEPPKPFTSFFAKPHLREQAMSGHRKGRSRLAFGQPIPDVEEKEFELPGDILTPEAIKSCQRKRRRMKRASLN</sequence>
<feature type="compositionally biased region" description="Pro residues" evidence="2">
    <location>
        <begin position="685"/>
        <end position="695"/>
    </location>
</feature>
<evidence type="ECO:0000256" key="2">
    <source>
        <dbReference type="SAM" id="MobiDB-lite"/>
    </source>
</evidence>
<gene>
    <name evidence="4" type="ORF">ASPVEDRAFT_49766</name>
</gene>
<feature type="compositionally biased region" description="Low complexity" evidence="2">
    <location>
        <begin position="659"/>
        <end position="672"/>
    </location>
</feature>
<protein>
    <recommendedName>
        <fullName evidence="3">Something about silencing protein 4 domain-containing protein</fullName>
    </recommendedName>
</protein>
<feature type="region of interest" description="Disordered" evidence="2">
    <location>
        <begin position="216"/>
        <end position="306"/>
    </location>
</feature>
<evidence type="ECO:0000259" key="3">
    <source>
        <dbReference type="Pfam" id="PF15460"/>
    </source>
</evidence>
<dbReference type="AlphaFoldDB" id="A0A1L9P8M5"/>
<feature type="region of interest" description="Disordered" evidence="2">
    <location>
        <begin position="321"/>
        <end position="430"/>
    </location>
</feature>
<feature type="compositionally biased region" description="Polar residues" evidence="2">
    <location>
        <begin position="350"/>
        <end position="387"/>
    </location>
</feature>
<dbReference type="VEuPathDB" id="FungiDB:ASPVEDRAFT_49766"/>
<evidence type="ECO:0000256" key="1">
    <source>
        <dbReference type="SAM" id="Coils"/>
    </source>
</evidence>
<name>A0A1L9P8M5_ASPVE</name>
<feature type="compositionally biased region" description="Basic and acidic residues" evidence="2">
    <location>
        <begin position="616"/>
        <end position="642"/>
    </location>
</feature>
<dbReference type="InterPro" id="IPR029184">
    <property type="entry name" value="Sas4_dom"/>
</dbReference>
<dbReference type="OrthoDB" id="1938992at2759"/>
<accession>A0A1L9P8M5</accession>
<evidence type="ECO:0000313" key="4">
    <source>
        <dbReference type="EMBL" id="OJI97842.1"/>
    </source>
</evidence>
<reference evidence="5" key="1">
    <citation type="journal article" date="2017" name="Genome Biol.">
        <title>Comparative genomics reveals high biological diversity and specific adaptations in the industrially and medically important fungal genus Aspergillus.</title>
        <authorList>
            <person name="de Vries R.P."/>
            <person name="Riley R."/>
            <person name="Wiebenga A."/>
            <person name="Aguilar-Osorio G."/>
            <person name="Amillis S."/>
            <person name="Uchima C.A."/>
            <person name="Anderluh G."/>
            <person name="Asadollahi M."/>
            <person name="Askin M."/>
            <person name="Barry K."/>
            <person name="Battaglia E."/>
            <person name="Bayram O."/>
            <person name="Benocci T."/>
            <person name="Braus-Stromeyer S.A."/>
            <person name="Caldana C."/>
            <person name="Canovas D."/>
            <person name="Cerqueira G.C."/>
            <person name="Chen F."/>
            <person name="Chen W."/>
            <person name="Choi C."/>
            <person name="Clum A."/>
            <person name="Dos Santos R.A."/>
            <person name="Damasio A.R."/>
            <person name="Diallinas G."/>
            <person name="Emri T."/>
            <person name="Fekete E."/>
            <person name="Flipphi M."/>
            <person name="Freyberg S."/>
            <person name="Gallo A."/>
            <person name="Gournas C."/>
            <person name="Habgood R."/>
            <person name="Hainaut M."/>
            <person name="Harispe M.L."/>
            <person name="Henrissat B."/>
            <person name="Hilden K.S."/>
            <person name="Hope R."/>
            <person name="Hossain A."/>
            <person name="Karabika E."/>
            <person name="Karaffa L."/>
            <person name="Karanyi Z."/>
            <person name="Krasevec N."/>
            <person name="Kuo A."/>
            <person name="Kusch H."/>
            <person name="LaButti K."/>
            <person name="Lagendijk E.L."/>
            <person name="Lapidus A."/>
            <person name="Levasseur A."/>
            <person name="Lindquist E."/>
            <person name="Lipzen A."/>
            <person name="Logrieco A.F."/>
            <person name="MacCabe A."/>
            <person name="Maekelae M.R."/>
            <person name="Malavazi I."/>
            <person name="Melin P."/>
            <person name="Meyer V."/>
            <person name="Mielnichuk N."/>
            <person name="Miskei M."/>
            <person name="Molnar A.P."/>
            <person name="Mule G."/>
            <person name="Ngan C.Y."/>
            <person name="Orejas M."/>
            <person name="Orosz E."/>
            <person name="Ouedraogo J.P."/>
            <person name="Overkamp K.M."/>
            <person name="Park H.-S."/>
            <person name="Perrone G."/>
            <person name="Piumi F."/>
            <person name="Punt P.J."/>
            <person name="Ram A.F."/>
            <person name="Ramon A."/>
            <person name="Rauscher S."/>
            <person name="Record E."/>
            <person name="Riano-Pachon D.M."/>
            <person name="Robert V."/>
            <person name="Roehrig J."/>
            <person name="Ruller R."/>
            <person name="Salamov A."/>
            <person name="Salih N.S."/>
            <person name="Samson R.A."/>
            <person name="Sandor E."/>
            <person name="Sanguinetti M."/>
            <person name="Schuetze T."/>
            <person name="Sepcic K."/>
            <person name="Shelest E."/>
            <person name="Sherlock G."/>
            <person name="Sophianopoulou V."/>
            <person name="Squina F.M."/>
            <person name="Sun H."/>
            <person name="Susca A."/>
            <person name="Todd R.B."/>
            <person name="Tsang A."/>
            <person name="Unkles S.E."/>
            <person name="van de Wiele N."/>
            <person name="van Rossen-Uffink D."/>
            <person name="Oliveira J.V."/>
            <person name="Vesth T.C."/>
            <person name="Visser J."/>
            <person name="Yu J.-H."/>
            <person name="Zhou M."/>
            <person name="Andersen M.R."/>
            <person name="Archer D.B."/>
            <person name="Baker S.E."/>
            <person name="Benoit I."/>
            <person name="Brakhage A.A."/>
            <person name="Braus G.H."/>
            <person name="Fischer R."/>
            <person name="Frisvad J.C."/>
            <person name="Goldman G.H."/>
            <person name="Houbraken J."/>
            <person name="Oakley B."/>
            <person name="Pocsi I."/>
            <person name="Scazzocchio C."/>
            <person name="Seiboth B."/>
            <person name="vanKuyk P.A."/>
            <person name="Wortman J."/>
            <person name="Dyer P.S."/>
            <person name="Grigoriev I.V."/>
        </authorList>
    </citation>
    <scope>NUCLEOTIDE SEQUENCE [LARGE SCALE GENOMIC DNA]</scope>
    <source>
        <strain evidence="5">CBS 583.65</strain>
    </source>
</reference>
<dbReference type="PANTHER" id="PTHR38422:SF1">
    <property type="entry name" value="SOMETHING ABOUT SILENCING PROTEIN 4"/>
    <property type="match status" value="1"/>
</dbReference>
<feature type="region of interest" description="Disordered" evidence="2">
    <location>
        <begin position="616"/>
        <end position="762"/>
    </location>
</feature>
<dbReference type="GO" id="GO:0004402">
    <property type="term" value="F:histone acetyltransferase activity"/>
    <property type="evidence" value="ECO:0007669"/>
    <property type="project" value="TreeGrafter"/>
</dbReference>